<dbReference type="KEGG" id="pmac:106717183"/>
<gene>
    <name evidence="5" type="ORF">RR48_15444</name>
</gene>
<dbReference type="OrthoDB" id="5242628at2759"/>
<keyword evidence="6" id="KW-1185">Reference proteome</keyword>
<evidence type="ECO:0000256" key="2">
    <source>
        <dbReference type="ARBA" id="ARBA00011695"/>
    </source>
</evidence>
<comment type="subunit">
    <text evidence="2">Heterohexamer of two PFD-alpha type and four PFD-beta type subunits.</text>
</comment>
<dbReference type="Gene3D" id="1.10.287.370">
    <property type="match status" value="1"/>
</dbReference>
<dbReference type="STRING" id="76193.A0A194QUU5"/>
<keyword evidence="3" id="KW-0143">Chaperone</keyword>
<dbReference type="GO" id="GO:0016272">
    <property type="term" value="C:prefoldin complex"/>
    <property type="evidence" value="ECO:0007669"/>
    <property type="project" value="InterPro"/>
</dbReference>
<evidence type="ECO:0000256" key="4">
    <source>
        <dbReference type="SAM" id="Coils"/>
    </source>
</evidence>
<dbReference type="PANTHER" id="PTHR20903">
    <property type="entry name" value="PREFOLDIN SUBUNIT 1-RELATED"/>
    <property type="match status" value="1"/>
</dbReference>
<dbReference type="SUPFAM" id="SSF46579">
    <property type="entry name" value="Prefoldin"/>
    <property type="match status" value="1"/>
</dbReference>
<protein>
    <submittedName>
        <fullName evidence="5">Prefoldin subunit 1</fullName>
    </submittedName>
</protein>
<organism evidence="5 6">
    <name type="scientific">Papilio machaon</name>
    <name type="common">Old World swallowtail butterfly</name>
    <dbReference type="NCBI Taxonomy" id="76193"/>
    <lineage>
        <taxon>Eukaryota</taxon>
        <taxon>Metazoa</taxon>
        <taxon>Ecdysozoa</taxon>
        <taxon>Arthropoda</taxon>
        <taxon>Hexapoda</taxon>
        <taxon>Insecta</taxon>
        <taxon>Pterygota</taxon>
        <taxon>Neoptera</taxon>
        <taxon>Endopterygota</taxon>
        <taxon>Lepidoptera</taxon>
        <taxon>Glossata</taxon>
        <taxon>Ditrysia</taxon>
        <taxon>Papilionoidea</taxon>
        <taxon>Papilionidae</taxon>
        <taxon>Papilioninae</taxon>
        <taxon>Papilio</taxon>
    </lineage>
</organism>
<evidence type="ECO:0000313" key="5">
    <source>
        <dbReference type="EMBL" id="KPJ09303.1"/>
    </source>
</evidence>
<dbReference type="AlphaFoldDB" id="A0A194QUU5"/>
<dbReference type="FunCoup" id="A0A194QUU5">
    <property type="interactions" value="1814"/>
</dbReference>
<dbReference type="Pfam" id="PF01920">
    <property type="entry name" value="Prefoldin_2"/>
    <property type="match status" value="1"/>
</dbReference>
<evidence type="ECO:0000313" key="6">
    <source>
        <dbReference type="Proteomes" id="UP000053240"/>
    </source>
</evidence>
<evidence type="ECO:0000256" key="1">
    <source>
        <dbReference type="ARBA" id="ARBA00008045"/>
    </source>
</evidence>
<name>A0A194QUU5_PAPMA</name>
<proteinExistence type="inferred from homology"/>
<dbReference type="GO" id="GO:0044183">
    <property type="term" value="F:protein folding chaperone"/>
    <property type="evidence" value="ECO:0007669"/>
    <property type="project" value="TreeGrafter"/>
</dbReference>
<feature type="coiled-coil region" evidence="4">
    <location>
        <begin position="77"/>
        <end position="125"/>
    </location>
</feature>
<dbReference type="GO" id="GO:0051082">
    <property type="term" value="F:unfolded protein binding"/>
    <property type="evidence" value="ECO:0007669"/>
    <property type="project" value="InterPro"/>
</dbReference>
<accession>A0A194QUU5</accession>
<dbReference type="InterPro" id="IPR009053">
    <property type="entry name" value="Prefoldin"/>
</dbReference>
<dbReference type="OMA" id="REMIQQK"/>
<sequence length="128" mass="15134">MAKLVDLELKKAFAELQVKMVETRKKINIIDAQIDALDKVLKFIESTRQELNVLPNDTNTYIPVSRMFLQADLGDLKENIEERVSILSKRITELENKKEYLERKLRESEDNIREMVQQRKEQIEDKTN</sequence>
<reference evidence="5 6" key="1">
    <citation type="journal article" date="2015" name="Nat. Commun.">
        <title>Outbred genome sequencing and CRISPR/Cas9 gene editing in butterflies.</title>
        <authorList>
            <person name="Li X."/>
            <person name="Fan D."/>
            <person name="Zhang W."/>
            <person name="Liu G."/>
            <person name="Zhang L."/>
            <person name="Zhao L."/>
            <person name="Fang X."/>
            <person name="Chen L."/>
            <person name="Dong Y."/>
            <person name="Chen Y."/>
            <person name="Ding Y."/>
            <person name="Zhao R."/>
            <person name="Feng M."/>
            <person name="Zhu Y."/>
            <person name="Feng Y."/>
            <person name="Jiang X."/>
            <person name="Zhu D."/>
            <person name="Xiang H."/>
            <person name="Feng X."/>
            <person name="Li S."/>
            <person name="Wang J."/>
            <person name="Zhang G."/>
            <person name="Kronforst M.R."/>
            <person name="Wang W."/>
        </authorList>
    </citation>
    <scope>NUCLEOTIDE SEQUENCE [LARGE SCALE GENOMIC DNA]</scope>
    <source>
        <strain evidence="5">Ya'a_city_454_Pm</strain>
        <tissue evidence="5">Whole body</tissue>
    </source>
</reference>
<comment type="similarity">
    <text evidence="1">Belongs to the prefoldin subunit beta family.</text>
</comment>
<dbReference type="InParanoid" id="A0A194QUU5"/>
<dbReference type="GO" id="GO:0005737">
    <property type="term" value="C:cytoplasm"/>
    <property type="evidence" value="ECO:0007669"/>
    <property type="project" value="TreeGrafter"/>
</dbReference>
<dbReference type="InterPro" id="IPR002777">
    <property type="entry name" value="PFD_beta-like"/>
</dbReference>
<evidence type="ECO:0000256" key="3">
    <source>
        <dbReference type="ARBA" id="ARBA00023186"/>
    </source>
</evidence>
<keyword evidence="4" id="KW-0175">Coiled coil</keyword>
<dbReference type="Proteomes" id="UP000053240">
    <property type="component" value="Unassembled WGS sequence"/>
</dbReference>
<dbReference type="PANTHER" id="PTHR20903:SF0">
    <property type="entry name" value="PREFOLDIN SUBUNIT 1"/>
    <property type="match status" value="1"/>
</dbReference>
<dbReference type="EMBL" id="KQ461108">
    <property type="protein sequence ID" value="KPJ09303.1"/>
    <property type="molecule type" value="Genomic_DNA"/>
</dbReference>